<evidence type="ECO:0000256" key="5">
    <source>
        <dbReference type="ARBA" id="ARBA00023163"/>
    </source>
</evidence>
<dbReference type="GO" id="GO:0005524">
    <property type="term" value="F:ATP binding"/>
    <property type="evidence" value="ECO:0007669"/>
    <property type="project" value="UniProtKB-KW"/>
</dbReference>
<organism evidence="7 8">
    <name type="scientific">Crenobacter caeni</name>
    <dbReference type="NCBI Taxonomy" id="2705474"/>
    <lineage>
        <taxon>Bacteria</taxon>
        <taxon>Pseudomonadati</taxon>
        <taxon>Pseudomonadota</taxon>
        <taxon>Betaproteobacteria</taxon>
        <taxon>Neisseriales</taxon>
        <taxon>Neisseriaceae</taxon>
        <taxon>Crenobacter</taxon>
    </lineage>
</organism>
<dbReference type="Pfam" id="PF25601">
    <property type="entry name" value="AAA_lid_14"/>
    <property type="match status" value="1"/>
</dbReference>
<dbReference type="InterPro" id="IPR035965">
    <property type="entry name" value="PAS-like_dom_sf"/>
</dbReference>
<comment type="caution">
    <text evidence="7">The sequence shown here is derived from an EMBL/GenBank/DDBJ whole genome shotgun (WGS) entry which is preliminary data.</text>
</comment>
<dbReference type="Proteomes" id="UP000482578">
    <property type="component" value="Unassembled WGS sequence"/>
</dbReference>
<dbReference type="SMART" id="SM00382">
    <property type="entry name" value="AAA"/>
    <property type="match status" value="1"/>
</dbReference>
<dbReference type="Gene3D" id="3.40.50.300">
    <property type="entry name" value="P-loop containing nucleotide triphosphate hydrolases"/>
    <property type="match status" value="1"/>
</dbReference>
<evidence type="ECO:0000256" key="1">
    <source>
        <dbReference type="ARBA" id="ARBA00022741"/>
    </source>
</evidence>
<dbReference type="InterPro" id="IPR025944">
    <property type="entry name" value="Sigma_54_int_dom_CS"/>
</dbReference>
<dbReference type="SUPFAM" id="SSF52540">
    <property type="entry name" value="P-loop containing nucleoside triphosphate hydrolases"/>
    <property type="match status" value="1"/>
</dbReference>
<dbReference type="EMBL" id="JAAGAA010000005">
    <property type="protein sequence ID" value="NDV12522.1"/>
    <property type="molecule type" value="Genomic_DNA"/>
</dbReference>
<evidence type="ECO:0000313" key="8">
    <source>
        <dbReference type="Proteomes" id="UP000482578"/>
    </source>
</evidence>
<dbReference type="Gene3D" id="1.10.8.60">
    <property type="match status" value="1"/>
</dbReference>
<dbReference type="InterPro" id="IPR002078">
    <property type="entry name" value="Sigma_54_int"/>
</dbReference>
<name>A0A6B2KQK8_9NEIS</name>
<keyword evidence="2" id="KW-0067">ATP-binding</keyword>
<dbReference type="GO" id="GO:0006355">
    <property type="term" value="P:regulation of DNA-templated transcription"/>
    <property type="evidence" value="ECO:0007669"/>
    <property type="project" value="InterPro"/>
</dbReference>
<dbReference type="InterPro" id="IPR000014">
    <property type="entry name" value="PAS"/>
</dbReference>
<evidence type="ECO:0000313" key="7">
    <source>
        <dbReference type="EMBL" id="NDV12522.1"/>
    </source>
</evidence>
<reference evidence="7 8" key="1">
    <citation type="submission" date="2020-02" db="EMBL/GenBank/DDBJ databases">
        <authorList>
            <person name="Yang Z."/>
        </authorList>
    </citation>
    <scope>NUCLEOTIDE SEQUENCE [LARGE SCALE GENOMIC DNA]</scope>
    <source>
        <strain evidence="7 8">HX-7-9</strain>
    </source>
</reference>
<dbReference type="AlphaFoldDB" id="A0A6B2KQK8"/>
<dbReference type="PROSITE" id="PS50045">
    <property type="entry name" value="SIGMA54_INTERACT_4"/>
    <property type="match status" value="1"/>
</dbReference>
<dbReference type="PANTHER" id="PTHR32071">
    <property type="entry name" value="TRANSCRIPTIONAL REGULATORY PROTEIN"/>
    <property type="match status" value="1"/>
</dbReference>
<dbReference type="InterPro" id="IPR058031">
    <property type="entry name" value="AAA_lid_NorR"/>
</dbReference>
<evidence type="ECO:0000256" key="2">
    <source>
        <dbReference type="ARBA" id="ARBA00022840"/>
    </source>
</evidence>
<evidence type="ECO:0000256" key="3">
    <source>
        <dbReference type="ARBA" id="ARBA00023015"/>
    </source>
</evidence>
<proteinExistence type="predicted"/>
<dbReference type="FunFam" id="3.40.50.300:FF:000006">
    <property type="entry name" value="DNA-binding transcriptional regulator NtrC"/>
    <property type="match status" value="1"/>
</dbReference>
<dbReference type="CDD" id="cd00009">
    <property type="entry name" value="AAA"/>
    <property type="match status" value="1"/>
</dbReference>
<keyword evidence="5" id="KW-0804">Transcription</keyword>
<dbReference type="Gene3D" id="3.30.450.20">
    <property type="entry name" value="PAS domain"/>
    <property type="match status" value="1"/>
</dbReference>
<evidence type="ECO:0000259" key="6">
    <source>
        <dbReference type="PROSITE" id="PS50045"/>
    </source>
</evidence>
<dbReference type="Pfam" id="PF08448">
    <property type="entry name" value="PAS_4"/>
    <property type="match status" value="1"/>
</dbReference>
<keyword evidence="8" id="KW-1185">Reference proteome</keyword>
<feature type="domain" description="Sigma-54 factor interaction" evidence="6">
    <location>
        <begin position="128"/>
        <end position="352"/>
    </location>
</feature>
<dbReference type="GO" id="GO:0003677">
    <property type="term" value="F:DNA binding"/>
    <property type="evidence" value="ECO:0007669"/>
    <property type="project" value="UniProtKB-KW"/>
</dbReference>
<gene>
    <name evidence="7" type="ORF">GZH52_06890</name>
</gene>
<dbReference type="RefSeq" id="WP_163315751.1">
    <property type="nucleotide sequence ID" value="NZ_JAAGAA010000005.1"/>
</dbReference>
<dbReference type="InterPro" id="IPR025943">
    <property type="entry name" value="Sigma_54_int_dom_ATP-bd_2"/>
</dbReference>
<keyword evidence="3" id="KW-0805">Transcription regulation</keyword>
<dbReference type="Pfam" id="PF00158">
    <property type="entry name" value="Sigma54_activat"/>
    <property type="match status" value="1"/>
</dbReference>
<dbReference type="InterPro" id="IPR027417">
    <property type="entry name" value="P-loop_NTPase"/>
</dbReference>
<dbReference type="InterPro" id="IPR013656">
    <property type="entry name" value="PAS_4"/>
</dbReference>
<sequence>MTDDRFLRGYLDTLPEPHILCDAHYRIVHANPAYHARFGDGRALAGRTCYEVSHRYSAPCEACGESCPLREALARGRPHHVVHLHHGCGGKEYVDIELTPITDAQGRLECFIEKMNPLPAHAHTGAGLVGEAPAFTRMLDRLARVAPSDAAVLLLGESGTGKELTAQAIHAASPRAARPLVTVDCTGLPETLIESELFGHEKGAFTGAASRQVGLAEAADGGTLFLDEIGDLPLPMQAKLLRLIETGTYRRLGSTQWRRTDVRVVSATHRDLAAMVEAGAFRADLYHRLATFPLYLPALRERTGDIPLIARGLLERHAPSMKLDDGALALIAAQPFPGNIRELRNVLVRACLLADGHTLDAATVREALALGLAAAPTPASDARTLEHRLADTAHLGRKAQALALGISERTLYRLLRQGSARVHQDDTAKG</sequence>
<protein>
    <submittedName>
        <fullName evidence="7">PAS domain-containing protein</fullName>
    </submittedName>
</protein>
<dbReference type="CDD" id="cd00130">
    <property type="entry name" value="PAS"/>
    <property type="match status" value="1"/>
</dbReference>
<dbReference type="InterPro" id="IPR003593">
    <property type="entry name" value="AAA+_ATPase"/>
</dbReference>
<evidence type="ECO:0000256" key="4">
    <source>
        <dbReference type="ARBA" id="ARBA00023125"/>
    </source>
</evidence>
<keyword evidence="1" id="KW-0547">Nucleotide-binding</keyword>
<keyword evidence="4" id="KW-0238">DNA-binding</keyword>
<dbReference type="PROSITE" id="PS00688">
    <property type="entry name" value="SIGMA54_INTERACT_3"/>
    <property type="match status" value="1"/>
</dbReference>
<accession>A0A6B2KQK8</accession>
<dbReference type="PROSITE" id="PS00676">
    <property type="entry name" value="SIGMA54_INTERACT_2"/>
    <property type="match status" value="1"/>
</dbReference>
<dbReference type="SUPFAM" id="SSF55785">
    <property type="entry name" value="PYP-like sensor domain (PAS domain)"/>
    <property type="match status" value="1"/>
</dbReference>